<dbReference type="SMART" id="SM00382">
    <property type="entry name" value="AAA"/>
    <property type="match status" value="1"/>
</dbReference>
<dbReference type="GO" id="GO:0005634">
    <property type="term" value="C:nucleus"/>
    <property type="evidence" value="ECO:0007669"/>
    <property type="project" value="TreeGrafter"/>
</dbReference>
<dbReference type="PROSITE" id="PS50234">
    <property type="entry name" value="VWFA"/>
    <property type="match status" value="1"/>
</dbReference>
<proteinExistence type="predicted"/>
<feature type="compositionally biased region" description="Acidic residues" evidence="4">
    <location>
        <begin position="2997"/>
        <end position="3007"/>
    </location>
</feature>
<dbReference type="InterPro" id="IPR002035">
    <property type="entry name" value="VWF_A"/>
</dbReference>
<feature type="region of interest" description="Disordered" evidence="4">
    <location>
        <begin position="2827"/>
        <end position="2852"/>
    </location>
</feature>
<dbReference type="InterPro" id="IPR003593">
    <property type="entry name" value="AAA+_ATPase"/>
</dbReference>
<dbReference type="InterPro" id="IPR027417">
    <property type="entry name" value="P-loop_NTPase"/>
</dbReference>
<feature type="compositionally biased region" description="Basic and acidic residues" evidence="4">
    <location>
        <begin position="3098"/>
        <end position="3114"/>
    </location>
</feature>
<keyword evidence="2" id="KW-0067">ATP-binding</keyword>
<organism evidence="7 8">
    <name type="scientific">Ficus carica</name>
    <name type="common">Common fig</name>
    <dbReference type="NCBI Taxonomy" id="3494"/>
    <lineage>
        <taxon>Eukaryota</taxon>
        <taxon>Viridiplantae</taxon>
        <taxon>Streptophyta</taxon>
        <taxon>Embryophyta</taxon>
        <taxon>Tracheophyta</taxon>
        <taxon>Spermatophyta</taxon>
        <taxon>Magnoliopsida</taxon>
        <taxon>eudicotyledons</taxon>
        <taxon>Gunneridae</taxon>
        <taxon>Pentapetalae</taxon>
        <taxon>rosids</taxon>
        <taxon>fabids</taxon>
        <taxon>Rosales</taxon>
        <taxon>Moraceae</taxon>
        <taxon>Ficeae</taxon>
        <taxon>Ficus</taxon>
    </lineage>
</organism>
<evidence type="ECO:0000256" key="5">
    <source>
        <dbReference type="SAM" id="SignalP"/>
    </source>
</evidence>
<evidence type="ECO:0000256" key="4">
    <source>
        <dbReference type="SAM" id="MobiDB-lite"/>
    </source>
</evidence>
<name>A0AA87ZIR6_FICCA</name>
<feature type="compositionally biased region" description="Acidic residues" evidence="4">
    <location>
        <begin position="3050"/>
        <end position="3062"/>
    </location>
</feature>
<dbReference type="InterPro" id="IPR036465">
    <property type="entry name" value="vWFA_dom_sf"/>
</dbReference>
<feature type="compositionally biased region" description="Basic and acidic residues" evidence="4">
    <location>
        <begin position="3008"/>
        <end position="3020"/>
    </location>
</feature>
<dbReference type="Pfam" id="PF17867">
    <property type="entry name" value="AAA_lid_7"/>
    <property type="match status" value="1"/>
</dbReference>
<dbReference type="PANTHER" id="PTHR48103">
    <property type="entry name" value="MIDASIN-RELATED"/>
    <property type="match status" value="1"/>
</dbReference>
<keyword evidence="1" id="KW-0547">Nucleotide-binding</keyword>
<dbReference type="Pfam" id="PF07728">
    <property type="entry name" value="AAA_5"/>
    <property type="match status" value="1"/>
</dbReference>
<dbReference type="SUPFAM" id="SSF53300">
    <property type="entry name" value="vWA-like"/>
    <property type="match status" value="1"/>
</dbReference>
<dbReference type="FunFam" id="3.40.50.300:FF:001384">
    <property type="entry name" value="Midasin"/>
    <property type="match status" value="1"/>
</dbReference>
<reference evidence="7" key="1">
    <citation type="submission" date="2023-07" db="EMBL/GenBank/DDBJ databases">
        <title>draft genome sequence of fig (Ficus carica).</title>
        <authorList>
            <person name="Takahashi T."/>
            <person name="Nishimura K."/>
        </authorList>
    </citation>
    <scope>NUCLEOTIDE SEQUENCE</scope>
</reference>
<dbReference type="EMBL" id="BTGU01000006">
    <property type="protein sequence ID" value="GMN36918.1"/>
    <property type="molecule type" value="Genomic_DNA"/>
</dbReference>
<evidence type="ECO:0000256" key="3">
    <source>
        <dbReference type="SAM" id="Coils"/>
    </source>
</evidence>
<gene>
    <name evidence="7" type="ORF">TIFTF001_006401</name>
</gene>
<feature type="signal peptide" evidence="5">
    <location>
        <begin position="1"/>
        <end position="18"/>
    </location>
</feature>
<dbReference type="GO" id="GO:0016887">
    <property type="term" value="F:ATP hydrolysis activity"/>
    <property type="evidence" value="ECO:0007669"/>
    <property type="project" value="InterPro"/>
</dbReference>
<feature type="compositionally biased region" description="Polar residues" evidence="4">
    <location>
        <begin position="3205"/>
        <end position="3214"/>
    </location>
</feature>
<evidence type="ECO:0000313" key="7">
    <source>
        <dbReference type="EMBL" id="GMN36918.1"/>
    </source>
</evidence>
<dbReference type="GO" id="GO:0030687">
    <property type="term" value="C:preribosome, large subunit precursor"/>
    <property type="evidence" value="ECO:0007669"/>
    <property type="project" value="TreeGrafter"/>
</dbReference>
<feature type="compositionally biased region" description="Acidic residues" evidence="4">
    <location>
        <begin position="3030"/>
        <end position="3042"/>
    </location>
</feature>
<protein>
    <recommendedName>
        <fullName evidence="6">VWFA domain-containing protein</fullName>
    </recommendedName>
</protein>
<evidence type="ECO:0000313" key="8">
    <source>
        <dbReference type="Proteomes" id="UP001187192"/>
    </source>
</evidence>
<feature type="chain" id="PRO_5041706088" description="VWFA domain-containing protein" evidence="5">
    <location>
        <begin position="19"/>
        <end position="3687"/>
    </location>
</feature>
<dbReference type="Gene3D" id="3.40.50.300">
    <property type="entry name" value="P-loop containing nucleotide triphosphate hydrolases"/>
    <property type="match status" value="3"/>
</dbReference>
<evidence type="ECO:0000256" key="1">
    <source>
        <dbReference type="ARBA" id="ARBA00022741"/>
    </source>
</evidence>
<evidence type="ECO:0000259" key="6">
    <source>
        <dbReference type="PROSITE" id="PS50234"/>
    </source>
</evidence>
<dbReference type="FunFam" id="3.40.50.300:FF:001861">
    <property type="entry name" value="Midasin"/>
    <property type="match status" value="1"/>
</dbReference>
<keyword evidence="3" id="KW-0175">Coiled coil</keyword>
<dbReference type="CDD" id="cd00009">
    <property type="entry name" value="AAA"/>
    <property type="match status" value="1"/>
</dbReference>
<dbReference type="SUPFAM" id="SSF52540">
    <property type="entry name" value="P-loop containing nucleoside triphosphate hydrolases"/>
    <property type="match status" value="2"/>
</dbReference>
<accession>A0AA87ZIR6</accession>
<feature type="compositionally biased region" description="Polar residues" evidence="4">
    <location>
        <begin position="3185"/>
        <end position="3198"/>
    </location>
</feature>
<comment type="caution">
    <text evidence="7">The sequence shown here is derived from an EMBL/GenBank/DDBJ whole genome shotgun (WGS) entry which is preliminary data.</text>
</comment>
<feature type="coiled-coil region" evidence="3">
    <location>
        <begin position="2161"/>
        <end position="2216"/>
    </location>
</feature>
<evidence type="ECO:0000256" key="2">
    <source>
        <dbReference type="ARBA" id="ARBA00022840"/>
    </source>
</evidence>
<dbReference type="GO" id="GO:0005524">
    <property type="term" value="F:ATP binding"/>
    <property type="evidence" value="ECO:0007669"/>
    <property type="project" value="UniProtKB-KW"/>
</dbReference>
<feature type="compositionally biased region" description="Acidic residues" evidence="4">
    <location>
        <begin position="2891"/>
        <end position="2918"/>
    </location>
</feature>
<dbReference type="InterPro" id="IPR011704">
    <property type="entry name" value="ATPase_dyneun-rel_AAA"/>
</dbReference>
<dbReference type="InterPro" id="IPR040848">
    <property type="entry name" value="AAA_lid_7"/>
</dbReference>
<feature type="domain" description="VWFA" evidence="6">
    <location>
        <begin position="3479"/>
        <end position="3639"/>
    </location>
</feature>
<feature type="compositionally biased region" description="Basic and acidic residues" evidence="4">
    <location>
        <begin position="2949"/>
        <end position="2975"/>
    </location>
</feature>
<dbReference type="GO" id="GO:0000027">
    <property type="term" value="P:ribosomal large subunit assembly"/>
    <property type="evidence" value="ECO:0007669"/>
    <property type="project" value="TreeGrafter"/>
</dbReference>
<feature type="region of interest" description="Disordered" evidence="4">
    <location>
        <begin position="2868"/>
        <end position="3224"/>
    </location>
</feature>
<dbReference type="GO" id="GO:0000055">
    <property type="term" value="P:ribosomal large subunit export from nucleus"/>
    <property type="evidence" value="ECO:0007669"/>
    <property type="project" value="TreeGrafter"/>
</dbReference>
<dbReference type="Proteomes" id="UP001187192">
    <property type="component" value="Unassembled WGS sequence"/>
</dbReference>
<feature type="compositionally biased region" description="Polar residues" evidence="4">
    <location>
        <begin position="3128"/>
        <end position="3147"/>
    </location>
</feature>
<keyword evidence="5" id="KW-0732">Signal</keyword>
<keyword evidence="8" id="KW-1185">Reference proteome</keyword>
<feature type="compositionally biased region" description="Acidic residues" evidence="4">
    <location>
        <begin position="3070"/>
        <end position="3084"/>
    </location>
</feature>
<sequence>MPKIKLSILLCHIGPLSASLDLKRSSHFKFLAPTTHRNARRVVRAMQLPKPVLLEGSPGVGKTSLIVALGRYFQHRVVRINLSEQTDMMDLLGSDLPVESDDGMKFAWSDGILLQALKEGSWVLLDELNLAPQSGLNAILDHRAEVFIPELGRTFKCPPSFRIFACQNPTYQGGGRKGLPKSFLNRFAKVYVDELVDEDYISICASSFPSIPGDLLEKLISFNKKLYEDTMLYHKFAQEGSPWEFNLRDVIRSCEIITGAPDKTKEYCFLNLVYVQRMRTEADRRQVIHLYEQTFKVKPCINPSPRVQLDPRYLIVGRTSIERNYIQSSKVYSSDLKILPGIHQSLEAVVQCVKHQWLCILVGPASSGKTSLIRLLAELTGNVLNELHLSSGTDISEILGCFEQYNAIRNFRSIVAQMQCYIDEYCYSKKDFASEGIITKWFAFSSSINDDFLSCFTSHSEEAKKRFIDSLTLLKEIIGQFELFLEKNKTVVFWSDEERDRAKRTIDRAMRTIDKLLEGHKKGSFSAKFEWVAGLLVKAIERGEWIVLENANCCNPTVLDRINSLVEPSGSITVNECGIVDGKPVILHPHPNFRMFLTVNPSFGEVSRAMRNRGVEIFLMQPCWLPDESSGFKCDEFELKDANKFLVLSGIPIDSLVQAMSKAHVYVRKEGLHFGVLITYLELSRWVQLFQQFIMMGNQPIWSLQTSWEHIYLSSFAESDKGKTVTHAKDTYLSVTGLFGSCMLLSPSLCLPGGWPNPLKLRDFALSSRECTVKQNCMYVNFLAAQCASYKLKVKWCNVQQNSAAIDDIEPSLIDAKMLCQYMFPGDPGLPTSNFSDNFDFEVAKEKLLFAADWTIEQAPEADLRLYLLWFSKLSPKFQLLAQFSNLVEKIMEHPIWKDVSRRFNELLEKLDDSKKFSIAILSVELVDEIFMDDERKKFLCNVINCVRPLKLTYKQWDDEWEHNDNFEEVRFKDMLRSLQMLEDDFLKKLVDPHYNLVESQSFDAIIETYENILEDHKLFWNGVKKKLINVKKMKNPKEDLGQMLIPWRSLLKNAAKLEHNCPEAVHHLLEESKNLEKAFSWRLHSEKSLLWAYGGRPVLPSSADLFHKQIQLLNFCELLWPTKTKSIMCRKKKAESEKPGDYMIEIVASFNSKLRILAVEGISKLPVSSSEEDVDQQLSENYEELKECFELTKLNCKKILSHNKLEVLEKHSSAFCSYPIEILCRKSGFDSWHDTLPLIDITSFYLDMELLQDLSCALLVDSGKLNLELTTIAKHLEATLNFSLVCSSRPPQMFSPHRKLLWILDAWNLVDAVNAKVASLVLEMWFRWHQSLWIYHAVSVQDSSNICQEDSVSKLEGDCYDIPVPDMLVHPVIMNTVNKIVQSPTPVRDYLVGSLKLKVASCNLWRCLSPGSKLPGFLSSAVRCLFGQIISAHKKAFEADKFKDMESFVRKLSTNMVEEESFNRKLEEIKSDILSSSHQGLRTSVDIIESLLRELHLDCSSTDCISNIGRAWLHLGVLRLNLLLSCDDLDPVMKHHYRNSQLADKISSLKLEIQVRQECNYLAGRLSTREDDKKEALQNLEVKRRKLQRKIVFRSDYGKFKNLKHECNEFLERVKFLRTDIKAMDKKICDDWQKTATRFIEQLSVNYLEYIDFVQPVQVAVYELKLGFSLLSRVEKNKMDVESIYTFMRFPSTSPAKTKSIKLKSELPGFPPYELEIYTDFWAEDVDISHTLDVLYRNQPEVSRSQLKAYLHQNILFRTTHSVSNSHIMDSAFFKILHESFVIFADFWKNMKENQVNMREDDSQQYKFRTRAFKIENVIELDISTLGKSLANESFQEWRELVAEDEQREDACKEQDNSEEEWNLIDESVLNSVVRIHDQLFGLNSFITSQGAFQISDEDRFISFIGSYTFGTTIVRGLEGSFLSNLDARLAPEHLLRLCLEHDQKFVSSHKSACRYNFYKDSNALEMSKMATLLYPLEQRVRSLVHEWEYDHTLQKILSVIEMLLNIPLSTPLAKFCFHKTASFGDFTALFFVCVLAGQAHSYAVIAAQNFPLQNGLISSFVPEDQLDAILHLVVSWQKLEFESWPVLLDEVQHQYDINAEKLWFPLYPILLGKSWSGVSTNIQSWFEKETMDMFCYEEEKMKILFNVIGFYVQFLPRILEHIEASRKNVEKELKELLKLCSWERPESFLSIENSKRTRQKFKKLIQKYNDLLQQPAMLFLNQDAELKKTIESDDRQKFLNDYTERNARVVDASSGQSMPDDRDRFGWYAEWRKKADGAIRGLKLNKVPNLNILPSLSEGIIRQCSSSQSARLSYKDEWNAVWFKLERIFRTVVDCGDLWKEENKSQQKRRALSELLKLLESSGLSRHKHVDLVDQVKSWWFLEPSHELQHLMPNVSLSKSESPPDKHVVTEWKAATECYFRSVASVLLLRQICLNSHKDITLEQVETSGSFLYQLIEIQKKQHAAAVVFAENLKCFKERISILKNLHSNYTSSDDGTRCSMFDIVRNEDAIFKCMWQQKQLFDCLYSISHDELLLLRTFEHSHSETCENVKASSRGILASVDKFFLIFKNSKELLDDILLGRYRDITKVPASPYLFVVSREMEALVSRNFQIIEDFKKHLDGLNNEDADRSLVKETLLSHFKEVFEKKKSLEDEFISETLVKNVSLRTSDMGTSGKGFSKLDDEFLPALQRTFEHSKQAMQILCSSPNEQSLHDESVGSITSWHVIFDSLVKKLSLEHLCSELLEVISRAKELLKDSGNEFQSPPVQIGAHFENLLVFLDMLLNFGNRLLQENLDMHKAISTMTRVLADVLVSLYSRGFGVFTEDQVSNGTRDAPQDASGTGMGEGVGAKDVSDQITDEDQLLGASNKLEEEQDASGEAPNKHDKGIEMDQDFDADTYDVSEDSEEDMDEDGEDVQLESAMGETGADSEAVNEKLWNKDEDEGPNEATEKYESGPSVKDTDASSRELRAKDDSALTADELAEYNNPQEGDKSDGETGEQDDVCDDGENKDVNLDKEDAFTDSTGLQPDDGEQSFEEDMDLDKEGGTDSVEEASVEAQDEAADYRNSEEENPCPDDETMEEAETGQLDATSDGDELGGDHEQNAQTDLTKREMLGSGMSDAFGGDSVPNSESSTQLKSDLQASDLSNMAPEMNWSNSNDTHSGLAPLRGLPSSNTSEQDRMVSESMTGGRNGSDQPQTPLPMHESSSSVQKNEANPYRIHGDPLKEWKERVNIGVDLEAEDTDAQGDIQDENADEFGYVSEFEKGTSQALGPATAEQVDGNVNRNKADENELTTDRDDDIAEMEIDKETPETHPLKNGASVLKSKLEDKIPVPHVDKIPREESKEIQGHADDAFKGLSDGIVSISKSYFGEGVNQLGKLSINDSELGKVLDLEDISAEALNNSIALWRRYELSTTRLSQELAEQLRLVLEPTVASKLQGDYKTGKRINMKKVIPYIASHFRRDKIWLRRTRPNKRDYQVVIAVDDSSSMSENCCGNFAIEALVAVCRAMSQLEMGNLAVTSFGKMGNIRLLHDFDQPFTAEVGIKMISSFTFKQENVTGAKPYRELLMYLNNKLDEAVGKARLPSGQNPLEQLVLIIGDGRLHEKDLKPLVRDLMSRKRMVAFLILDSSKESILDQLEVHHDCKIFKYLDFFPFPFYIVLRNIEALPRTLADLLRQWFELMQSSRE</sequence>
<dbReference type="PANTHER" id="PTHR48103:SF2">
    <property type="entry name" value="MIDASIN"/>
    <property type="match status" value="1"/>
</dbReference>